<evidence type="ECO:0000313" key="4">
    <source>
        <dbReference type="Proteomes" id="UP000317909"/>
    </source>
</evidence>
<name>A0A517TZL3_9BACT</name>
<feature type="transmembrane region" description="Helical" evidence="2">
    <location>
        <begin position="81"/>
        <end position="103"/>
    </location>
</feature>
<dbReference type="EMBL" id="CP036339">
    <property type="protein sequence ID" value="QDT73819.1"/>
    <property type="molecule type" value="Genomic_DNA"/>
</dbReference>
<evidence type="ECO:0000256" key="2">
    <source>
        <dbReference type="SAM" id="Phobius"/>
    </source>
</evidence>
<protein>
    <submittedName>
        <fullName evidence="3">Uncharacterized protein</fullName>
    </submittedName>
</protein>
<sequence length="114" mass="12361">MSDQRSSMRASDDPSPRQPRPEADLATYHIVTDTVTGVNFRRQDNVLQAICVCAATAIGAGAGVILATLNPRWNLPWFGGALFGSFLGMIVGVFASGIFLMIYRAVRHLQGKHD</sequence>
<feature type="compositionally biased region" description="Basic and acidic residues" evidence="1">
    <location>
        <begin position="10"/>
        <end position="23"/>
    </location>
</feature>
<evidence type="ECO:0000256" key="1">
    <source>
        <dbReference type="SAM" id="MobiDB-lite"/>
    </source>
</evidence>
<gene>
    <name evidence="3" type="ORF">I41_30100</name>
</gene>
<evidence type="ECO:0000313" key="3">
    <source>
        <dbReference type="EMBL" id="QDT73819.1"/>
    </source>
</evidence>
<dbReference type="KEGG" id="llh:I41_30100"/>
<dbReference type="OrthoDB" id="290105at2"/>
<proteinExistence type="predicted"/>
<organism evidence="3 4">
    <name type="scientific">Lacipirellula limnantheis</name>
    <dbReference type="NCBI Taxonomy" id="2528024"/>
    <lineage>
        <taxon>Bacteria</taxon>
        <taxon>Pseudomonadati</taxon>
        <taxon>Planctomycetota</taxon>
        <taxon>Planctomycetia</taxon>
        <taxon>Pirellulales</taxon>
        <taxon>Lacipirellulaceae</taxon>
        <taxon>Lacipirellula</taxon>
    </lineage>
</organism>
<dbReference type="AlphaFoldDB" id="A0A517TZL3"/>
<feature type="region of interest" description="Disordered" evidence="1">
    <location>
        <begin position="1"/>
        <end position="24"/>
    </location>
</feature>
<dbReference type="Proteomes" id="UP000317909">
    <property type="component" value="Chromosome"/>
</dbReference>
<feature type="transmembrane region" description="Helical" evidence="2">
    <location>
        <begin position="46"/>
        <end position="69"/>
    </location>
</feature>
<keyword evidence="2" id="KW-0812">Transmembrane</keyword>
<keyword evidence="2" id="KW-1133">Transmembrane helix</keyword>
<accession>A0A517TZL3</accession>
<keyword evidence="4" id="KW-1185">Reference proteome</keyword>
<reference evidence="3 4" key="1">
    <citation type="submission" date="2019-02" db="EMBL/GenBank/DDBJ databases">
        <title>Deep-cultivation of Planctomycetes and their phenomic and genomic characterization uncovers novel biology.</title>
        <authorList>
            <person name="Wiegand S."/>
            <person name="Jogler M."/>
            <person name="Boedeker C."/>
            <person name="Pinto D."/>
            <person name="Vollmers J."/>
            <person name="Rivas-Marin E."/>
            <person name="Kohn T."/>
            <person name="Peeters S.H."/>
            <person name="Heuer A."/>
            <person name="Rast P."/>
            <person name="Oberbeckmann S."/>
            <person name="Bunk B."/>
            <person name="Jeske O."/>
            <person name="Meyerdierks A."/>
            <person name="Storesund J.E."/>
            <person name="Kallscheuer N."/>
            <person name="Luecker S."/>
            <person name="Lage O.M."/>
            <person name="Pohl T."/>
            <person name="Merkel B.J."/>
            <person name="Hornburger P."/>
            <person name="Mueller R.-W."/>
            <person name="Bruemmer F."/>
            <person name="Labrenz M."/>
            <person name="Spormann A.M."/>
            <person name="Op den Camp H."/>
            <person name="Overmann J."/>
            <person name="Amann R."/>
            <person name="Jetten M.S.M."/>
            <person name="Mascher T."/>
            <person name="Medema M.H."/>
            <person name="Devos D.P."/>
            <person name="Kaster A.-K."/>
            <person name="Ovreas L."/>
            <person name="Rohde M."/>
            <person name="Galperin M.Y."/>
            <person name="Jogler C."/>
        </authorList>
    </citation>
    <scope>NUCLEOTIDE SEQUENCE [LARGE SCALE GENOMIC DNA]</scope>
    <source>
        <strain evidence="3 4">I41</strain>
    </source>
</reference>
<keyword evidence="2" id="KW-0472">Membrane</keyword>
<dbReference type="RefSeq" id="WP_145433464.1">
    <property type="nucleotide sequence ID" value="NZ_CP036339.1"/>
</dbReference>